<feature type="transmembrane region" description="Helical" evidence="1">
    <location>
        <begin position="428"/>
        <end position="449"/>
    </location>
</feature>
<evidence type="ECO:0000313" key="2">
    <source>
        <dbReference type="EMBL" id="ETB59957.1"/>
    </source>
</evidence>
<dbReference type="InterPro" id="IPR006477">
    <property type="entry name" value="Yir_bir_cir"/>
</dbReference>
<dbReference type="EMBL" id="KI635766">
    <property type="protein sequence ID" value="ETB59957.1"/>
    <property type="molecule type" value="Genomic_DNA"/>
</dbReference>
<keyword evidence="3" id="KW-1185">Reference proteome</keyword>
<dbReference type="NCBIfam" id="TIGR01590">
    <property type="entry name" value="yir-bir-cir_Pla"/>
    <property type="match status" value="2"/>
</dbReference>
<sequence length="468" mass="54330">MSIWDFFPDKLTSDKQYDFKKENFLDGYCDSYRCDSDFEKISAGLFYLLNQFFGPSGLFKNNAKNKNDIFDYIMIWLTYMLNLKENKSNNSLQYFYEIDIKNNQKYTNSITGFTEYNNYKDLLENKKIVNIDINNMSKFYDAFKSLCTMYNGFNDSTSDCTKYLDDVNEFVNKYKELSKDSSIANDSFCNKILCTLSNDYDNFKKKCKDSSSFPTIDKSNITSKYISVDSLNDYCPDNNCSSDEEKVISGFIMLLKKLADLGSDKIVQYACLWLSHKLNQKTQNGTTTLNDFYTNRIETNDFYKGKISNVSNDHIKMDDIGNKIKSMNMDIKDISNFYDAFKSLCNMYSEIDSISDCKTCLENAGEFFEKCEIVKNVFDITKGNSYLQLWLILSNDYKNFESNYNSNWCSHVPSVVACSRNSVTKNTLITIAIIFVAASILLGVSYKYSLFGFRKRSQKQHLREMLKK</sequence>
<keyword evidence="1" id="KW-1133">Transmembrane helix</keyword>
<protein>
    <recommendedName>
        <fullName evidence="4">YIR protein</fullName>
    </recommendedName>
</protein>
<evidence type="ECO:0000313" key="3">
    <source>
        <dbReference type="Proteomes" id="UP000018538"/>
    </source>
</evidence>
<organism evidence="2 3">
    <name type="scientific">Plasmodium yoelii 17X</name>
    <dbReference type="NCBI Taxonomy" id="1323249"/>
    <lineage>
        <taxon>Eukaryota</taxon>
        <taxon>Sar</taxon>
        <taxon>Alveolata</taxon>
        <taxon>Apicomplexa</taxon>
        <taxon>Aconoidasida</taxon>
        <taxon>Haemosporida</taxon>
        <taxon>Plasmodiidae</taxon>
        <taxon>Plasmodium</taxon>
        <taxon>Plasmodium (Vinckeia)</taxon>
    </lineage>
</organism>
<name>V7PMD3_PLAYE</name>
<dbReference type="Proteomes" id="UP000018538">
    <property type="component" value="Unassembled WGS sequence"/>
</dbReference>
<gene>
    <name evidence="2" type="ORF">YYC_03307</name>
</gene>
<dbReference type="AlphaFoldDB" id="V7PMD3"/>
<accession>V7PMD3</accession>
<reference evidence="2 3" key="1">
    <citation type="submission" date="2013-11" db="EMBL/GenBank/DDBJ databases">
        <title>The Genome Sequence of Plasmodium yoelii 17X.</title>
        <authorList>
            <consortium name="The Broad Institute Genomics Platform"/>
            <consortium name="The Broad Institute Genome Sequencing Center for Infectious Disease"/>
            <person name="Neafsey D."/>
            <person name="Adams J."/>
            <person name="Walker B."/>
            <person name="Young S.K."/>
            <person name="Zeng Q."/>
            <person name="Gargeya S."/>
            <person name="Fitzgerald M."/>
            <person name="Haas B."/>
            <person name="Abouelleil A."/>
            <person name="Alvarado L."/>
            <person name="Chapman S.B."/>
            <person name="Gainer-Dewar J."/>
            <person name="Goldberg J."/>
            <person name="Griggs A."/>
            <person name="Gujja S."/>
            <person name="Hansen M."/>
            <person name="Howarth C."/>
            <person name="Imamovic A."/>
            <person name="Ireland A."/>
            <person name="Larimer J."/>
            <person name="McCowan C."/>
            <person name="Murphy C."/>
            <person name="Pearson M."/>
            <person name="Poon T.W."/>
            <person name="Priest M."/>
            <person name="Roberts A."/>
            <person name="Saif S."/>
            <person name="Shea T."/>
            <person name="Sykes S."/>
            <person name="Wortman J."/>
            <person name="Nusbaum C."/>
            <person name="Birren B."/>
        </authorList>
    </citation>
    <scope>NUCLEOTIDE SEQUENCE [LARGE SCALE GENOMIC DNA]</scope>
    <source>
        <strain evidence="2 3">17X</strain>
    </source>
</reference>
<keyword evidence="1" id="KW-0472">Membrane</keyword>
<keyword evidence="1" id="KW-0812">Transmembrane</keyword>
<proteinExistence type="predicted"/>
<dbReference type="OrthoDB" id="534666at2759"/>
<dbReference type="Pfam" id="PF06022">
    <property type="entry name" value="Cir_Bir_Yir"/>
    <property type="match status" value="1"/>
</dbReference>
<evidence type="ECO:0008006" key="4">
    <source>
        <dbReference type="Google" id="ProtNLM"/>
    </source>
</evidence>
<evidence type="ECO:0000256" key="1">
    <source>
        <dbReference type="SAM" id="Phobius"/>
    </source>
</evidence>